<proteinExistence type="predicted"/>
<reference evidence="1" key="2">
    <citation type="journal article" date="2015" name="Fish Shellfish Immunol.">
        <title>Early steps in the European eel (Anguilla anguilla)-Vibrio vulnificus interaction in the gills: Role of the RtxA13 toxin.</title>
        <authorList>
            <person name="Callol A."/>
            <person name="Pajuelo D."/>
            <person name="Ebbesson L."/>
            <person name="Teles M."/>
            <person name="MacKenzie S."/>
            <person name="Amaro C."/>
        </authorList>
    </citation>
    <scope>NUCLEOTIDE SEQUENCE</scope>
</reference>
<protein>
    <submittedName>
        <fullName evidence="1">Uncharacterized protein</fullName>
    </submittedName>
</protein>
<name>A0A0E9RRG7_ANGAN</name>
<organism evidence="1">
    <name type="scientific">Anguilla anguilla</name>
    <name type="common">European freshwater eel</name>
    <name type="synonym">Muraena anguilla</name>
    <dbReference type="NCBI Taxonomy" id="7936"/>
    <lineage>
        <taxon>Eukaryota</taxon>
        <taxon>Metazoa</taxon>
        <taxon>Chordata</taxon>
        <taxon>Craniata</taxon>
        <taxon>Vertebrata</taxon>
        <taxon>Euteleostomi</taxon>
        <taxon>Actinopterygii</taxon>
        <taxon>Neopterygii</taxon>
        <taxon>Teleostei</taxon>
        <taxon>Anguilliformes</taxon>
        <taxon>Anguillidae</taxon>
        <taxon>Anguilla</taxon>
    </lineage>
</organism>
<sequence>MLLLASASALRSPQTSVVYLCLNTYSGTLSTSSSDLAKHRVYTRLQFSISGVDSWLLL</sequence>
<dbReference type="EMBL" id="GBXM01077597">
    <property type="protein sequence ID" value="JAH30980.1"/>
    <property type="molecule type" value="Transcribed_RNA"/>
</dbReference>
<dbReference type="AlphaFoldDB" id="A0A0E9RRG7"/>
<accession>A0A0E9RRG7</accession>
<evidence type="ECO:0000313" key="1">
    <source>
        <dbReference type="EMBL" id="JAH30980.1"/>
    </source>
</evidence>
<reference evidence="1" key="1">
    <citation type="submission" date="2014-11" db="EMBL/GenBank/DDBJ databases">
        <authorList>
            <person name="Amaro Gonzalez C."/>
        </authorList>
    </citation>
    <scope>NUCLEOTIDE SEQUENCE</scope>
</reference>